<reference evidence="1" key="1">
    <citation type="submission" date="2022-07" db="EMBL/GenBank/DDBJ databases">
        <title>Phylogenomic reconstructions and comparative analyses of Kickxellomycotina fungi.</title>
        <authorList>
            <person name="Reynolds N.K."/>
            <person name="Stajich J.E."/>
            <person name="Barry K."/>
            <person name="Grigoriev I.V."/>
            <person name="Crous P."/>
            <person name="Smith M.E."/>
        </authorList>
    </citation>
    <scope>NUCLEOTIDE SEQUENCE</scope>
    <source>
        <strain evidence="1">NRRL 3115</strain>
    </source>
</reference>
<dbReference type="AlphaFoldDB" id="A0A9W8G8X4"/>
<evidence type="ECO:0000313" key="1">
    <source>
        <dbReference type="EMBL" id="KAJ2678933.1"/>
    </source>
</evidence>
<comment type="caution">
    <text evidence="1">The sequence shown here is derived from an EMBL/GenBank/DDBJ whole genome shotgun (WGS) entry which is preliminary data.</text>
</comment>
<organism evidence="1 2">
    <name type="scientific">Coemansia spiralis</name>
    <dbReference type="NCBI Taxonomy" id="417178"/>
    <lineage>
        <taxon>Eukaryota</taxon>
        <taxon>Fungi</taxon>
        <taxon>Fungi incertae sedis</taxon>
        <taxon>Zoopagomycota</taxon>
        <taxon>Kickxellomycotina</taxon>
        <taxon>Kickxellomycetes</taxon>
        <taxon>Kickxellales</taxon>
        <taxon>Kickxellaceae</taxon>
        <taxon>Coemansia</taxon>
    </lineage>
</organism>
<gene>
    <name evidence="1" type="ORF">GGI25_001922</name>
</gene>
<accession>A0A9W8G8X4</accession>
<evidence type="ECO:0000313" key="2">
    <source>
        <dbReference type="Proteomes" id="UP001151518"/>
    </source>
</evidence>
<proteinExistence type="predicted"/>
<sequence length="204" mass="22887">MVLFMVDINNDSGTVAADKKLAEENAKEFIRLMPNVTKYIGVPTALNAMFCKILDFSSPLDGEIEIINRMLNTSNLALEISISLTWAHDTAMLDKINWTSLTQLDIIWQVNITELVAFTRKLPSLKRLKASRVNCTAHTIRVISLTLGLQDYDLTPLNTSIQKITLKCKLGKDVLANPVDDITEYLKARLAALKYIAVSVYKDR</sequence>
<dbReference type="Proteomes" id="UP001151518">
    <property type="component" value="Unassembled WGS sequence"/>
</dbReference>
<dbReference type="EMBL" id="JANBTW010000016">
    <property type="protein sequence ID" value="KAJ2678933.1"/>
    <property type="molecule type" value="Genomic_DNA"/>
</dbReference>
<name>A0A9W8G8X4_9FUNG</name>
<protein>
    <submittedName>
        <fullName evidence="1">Uncharacterized protein</fullName>
    </submittedName>
</protein>